<gene>
    <name evidence="1" type="ORF">CCAP1982_LOCUS13727</name>
</gene>
<name>A0A811V6A3_CERCA</name>
<sequence length="106" mass="12114">MAEEQPPLLFADYDATLPYTYYIYYYRSATVDVQMPAGDEINVKLSDTRVNFLRTTHRTTTTTTNCKATVMQQLLEAPPSTLMPQRLLKKYDPSALSEPLRVGIYV</sequence>
<comment type="caution">
    <text evidence="1">The sequence shown here is derived from an EMBL/GenBank/DDBJ whole genome shotgun (WGS) entry which is preliminary data.</text>
</comment>
<dbReference type="AlphaFoldDB" id="A0A811V6A3"/>
<evidence type="ECO:0000313" key="2">
    <source>
        <dbReference type="Proteomes" id="UP000606786"/>
    </source>
</evidence>
<proteinExistence type="predicted"/>
<accession>A0A811V6A3</accession>
<organism evidence="1 2">
    <name type="scientific">Ceratitis capitata</name>
    <name type="common">Mediterranean fruit fly</name>
    <name type="synonym">Tephritis capitata</name>
    <dbReference type="NCBI Taxonomy" id="7213"/>
    <lineage>
        <taxon>Eukaryota</taxon>
        <taxon>Metazoa</taxon>
        <taxon>Ecdysozoa</taxon>
        <taxon>Arthropoda</taxon>
        <taxon>Hexapoda</taxon>
        <taxon>Insecta</taxon>
        <taxon>Pterygota</taxon>
        <taxon>Neoptera</taxon>
        <taxon>Endopterygota</taxon>
        <taxon>Diptera</taxon>
        <taxon>Brachycera</taxon>
        <taxon>Muscomorpha</taxon>
        <taxon>Tephritoidea</taxon>
        <taxon>Tephritidae</taxon>
        <taxon>Ceratitis</taxon>
        <taxon>Ceratitis</taxon>
    </lineage>
</organism>
<evidence type="ECO:0000313" key="1">
    <source>
        <dbReference type="EMBL" id="CAD7005367.1"/>
    </source>
</evidence>
<dbReference type="Proteomes" id="UP000606786">
    <property type="component" value="Unassembled WGS sequence"/>
</dbReference>
<keyword evidence="2" id="KW-1185">Reference proteome</keyword>
<dbReference type="EMBL" id="CAJHJT010000034">
    <property type="protein sequence ID" value="CAD7005367.1"/>
    <property type="molecule type" value="Genomic_DNA"/>
</dbReference>
<protein>
    <submittedName>
        <fullName evidence="1">(Mediterranean fruit fly) hypothetical protein</fullName>
    </submittedName>
</protein>
<reference evidence="1" key="1">
    <citation type="submission" date="2020-11" db="EMBL/GenBank/DDBJ databases">
        <authorList>
            <person name="Whitehead M."/>
        </authorList>
    </citation>
    <scope>NUCLEOTIDE SEQUENCE</scope>
    <source>
        <strain evidence="1">EGII</strain>
    </source>
</reference>